<dbReference type="InterPro" id="IPR010652">
    <property type="entry name" value="DUF1232"/>
</dbReference>
<proteinExistence type="predicted"/>
<evidence type="ECO:0000259" key="6">
    <source>
        <dbReference type="Pfam" id="PF06803"/>
    </source>
</evidence>
<dbReference type="Pfam" id="PF06803">
    <property type="entry name" value="DUF1232"/>
    <property type="match status" value="1"/>
</dbReference>
<organism evidence="7 8">
    <name type="scientific">Limnobacter litoralis</name>
    <dbReference type="NCBI Taxonomy" id="481366"/>
    <lineage>
        <taxon>Bacteria</taxon>
        <taxon>Pseudomonadati</taxon>
        <taxon>Pseudomonadota</taxon>
        <taxon>Betaproteobacteria</taxon>
        <taxon>Burkholderiales</taxon>
        <taxon>Burkholderiaceae</taxon>
        <taxon>Limnobacter</taxon>
    </lineage>
</organism>
<evidence type="ECO:0000256" key="3">
    <source>
        <dbReference type="ARBA" id="ARBA00022989"/>
    </source>
</evidence>
<dbReference type="Proteomes" id="UP001156664">
    <property type="component" value="Unassembled WGS sequence"/>
</dbReference>
<evidence type="ECO:0000256" key="5">
    <source>
        <dbReference type="SAM" id="Phobius"/>
    </source>
</evidence>
<evidence type="ECO:0000313" key="7">
    <source>
        <dbReference type="EMBL" id="GLR26896.1"/>
    </source>
</evidence>
<keyword evidence="4 5" id="KW-0472">Membrane</keyword>
<keyword evidence="8" id="KW-1185">Reference proteome</keyword>
<evidence type="ECO:0000256" key="4">
    <source>
        <dbReference type="ARBA" id="ARBA00023136"/>
    </source>
</evidence>
<name>A0ABQ5YSN6_9BURK</name>
<keyword evidence="3 5" id="KW-1133">Transmembrane helix</keyword>
<evidence type="ECO:0000256" key="2">
    <source>
        <dbReference type="ARBA" id="ARBA00022692"/>
    </source>
</evidence>
<gene>
    <name evidence="7" type="ORF">GCM10007875_19860</name>
</gene>
<protein>
    <recommendedName>
        <fullName evidence="6">DUF1232 domain-containing protein</fullName>
    </recommendedName>
</protein>
<evidence type="ECO:0000256" key="1">
    <source>
        <dbReference type="ARBA" id="ARBA00004127"/>
    </source>
</evidence>
<comment type="subcellular location">
    <subcellularLocation>
        <location evidence="1">Endomembrane system</location>
        <topology evidence="1">Multi-pass membrane protein</topology>
    </subcellularLocation>
</comment>
<dbReference type="RefSeq" id="WP_284281584.1">
    <property type="nucleotide sequence ID" value="NZ_BSOJ01000019.1"/>
</dbReference>
<reference evidence="8" key="1">
    <citation type="journal article" date="2019" name="Int. J. Syst. Evol. Microbiol.">
        <title>The Global Catalogue of Microorganisms (GCM) 10K type strain sequencing project: providing services to taxonomists for standard genome sequencing and annotation.</title>
        <authorList>
            <consortium name="The Broad Institute Genomics Platform"/>
            <consortium name="The Broad Institute Genome Sequencing Center for Infectious Disease"/>
            <person name="Wu L."/>
            <person name="Ma J."/>
        </authorList>
    </citation>
    <scope>NUCLEOTIDE SEQUENCE [LARGE SCALE GENOMIC DNA]</scope>
    <source>
        <strain evidence="8">NBRC 105857</strain>
    </source>
</reference>
<feature type="transmembrane region" description="Helical" evidence="5">
    <location>
        <begin position="12"/>
        <end position="29"/>
    </location>
</feature>
<comment type="caution">
    <text evidence="7">The sequence shown here is derived from an EMBL/GenBank/DDBJ whole genome shotgun (WGS) entry which is preliminary data.</text>
</comment>
<sequence>MWKAFVHAKTPLWIKLCMVGVVAYLISPVDLVPDPILILGWTDDLVVITVAMWLLGKAIPPEVKAEIEGPK</sequence>
<accession>A0ABQ5YSN6</accession>
<evidence type="ECO:0000313" key="8">
    <source>
        <dbReference type="Proteomes" id="UP001156664"/>
    </source>
</evidence>
<keyword evidence="2 5" id="KW-0812">Transmembrane</keyword>
<dbReference type="EMBL" id="BSOJ01000019">
    <property type="protein sequence ID" value="GLR26896.1"/>
    <property type="molecule type" value="Genomic_DNA"/>
</dbReference>
<feature type="domain" description="DUF1232" evidence="6">
    <location>
        <begin position="15"/>
        <end position="49"/>
    </location>
</feature>